<gene>
    <name evidence="1" type="ORF">MRB53_010729</name>
</gene>
<dbReference type="Proteomes" id="UP001234297">
    <property type="component" value="Chromosome 3"/>
</dbReference>
<name>A0ACC2LSP4_PERAE</name>
<evidence type="ECO:0000313" key="2">
    <source>
        <dbReference type="Proteomes" id="UP001234297"/>
    </source>
</evidence>
<keyword evidence="2" id="KW-1185">Reference proteome</keyword>
<sequence length="296" mass="32913">MKVGDAREYGRMEIFVEREGGLFGADGEQQTVWMSHGHEVAHLPHGFHVAARSGHGAVAAIEWRERRLYDLQYHPEEQIKVITNMVGPEDHVICAFSGGIASTIATTLVHRTIGNRLHSVFLENGLLRYNEKEGIMSTVQNNLHFPVTCVDATDQFLSKLKGVVDPESKRKVIGREIINAFDDFAQRLDQELGKRPVFLVQGTLHPDVRQMGRALNVPEAFLKNHPFLGPGLAIRALGDVTEGNALHILCQVDEIFIQSIKDARLYDSICSNEILPLSVNETQEADGGKREKSAFG</sequence>
<organism evidence="1 2">
    <name type="scientific">Persea americana</name>
    <name type="common">Avocado</name>
    <dbReference type="NCBI Taxonomy" id="3435"/>
    <lineage>
        <taxon>Eukaryota</taxon>
        <taxon>Viridiplantae</taxon>
        <taxon>Streptophyta</taxon>
        <taxon>Embryophyta</taxon>
        <taxon>Tracheophyta</taxon>
        <taxon>Spermatophyta</taxon>
        <taxon>Magnoliopsida</taxon>
        <taxon>Magnoliidae</taxon>
        <taxon>Laurales</taxon>
        <taxon>Lauraceae</taxon>
        <taxon>Persea</taxon>
    </lineage>
</organism>
<proteinExistence type="predicted"/>
<comment type="caution">
    <text evidence="1">The sequence shown here is derived from an EMBL/GenBank/DDBJ whole genome shotgun (WGS) entry which is preliminary data.</text>
</comment>
<reference evidence="1 2" key="1">
    <citation type="journal article" date="2022" name="Hortic Res">
        <title>A haplotype resolved chromosomal level avocado genome allows analysis of novel avocado genes.</title>
        <authorList>
            <person name="Nath O."/>
            <person name="Fletcher S.J."/>
            <person name="Hayward A."/>
            <person name="Shaw L.M."/>
            <person name="Masouleh A.K."/>
            <person name="Furtado A."/>
            <person name="Henry R.J."/>
            <person name="Mitter N."/>
        </authorList>
    </citation>
    <scope>NUCLEOTIDE SEQUENCE [LARGE SCALE GENOMIC DNA]</scope>
    <source>
        <strain evidence="2">cv. Hass</strain>
    </source>
</reference>
<dbReference type="EMBL" id="CM056811">
    <property type="protein sequence ID" value="KAJ8636462.1"/>
    <property type="molecule type" value="Genomic_DNA"/>
</dbReference>
<accession>A0ACC2LSP4</accession>
<protein>
    <submittedName>
        <fullName evidence="1">Uncharacterized protein</fullName>
    </submittedName>
</protein>
<evidence type="ECO:0000313" key="1">
    <source>
        <dbReference type="EMBL" id="KAJ8636462.1"/>
    </source>
</evidence>